<dbReference type="InterPro" id="IPR052351">
    <property type="entry name" value="Ornithine_N-alpha-AT"/>
</dbReference>
<evidence type="ECO:0000259" key="6">
    <source>
        <dbReference type="SMART" id="SM00563"/>
    </source>
</evidence>
<dbReference type="InterPro" id="IPR045746">
    <property type="entry name" value="ACT14924-like_Acyltransf_dom"/>
</dbReference>
<keyword evidence="5" id="KW-0012">Acyltransferase</keyword>
<dbReference type="AlphaFoldDB" id="A0A1I5KVQ0"/>
<evidence type="ECO:0000256" key="2">
    <source>
        <dbReference type="ARBA" id="ARBA00022516"/>
    </source>
</evidence>
<keyword evidence="3" id="KW-0808">Transferase</keyword>
<name>A0A1I5KVQ0_9BACT</name>
<organism evidence="7 8">
    <name type="scientific">Hydrogenimonas thermophila</name>
    <dbReference type="NCBI Taxonomy" id="223786"/>
    <lineage>
        <taxon>Bacteria</taxon>
        <taxon>Pseudomonadati</taxon>
        <taxon>Campylobacterota</taxon>
        <taxon>Epsilonproteobacteria</taxon>
        <taxon>Campylobacterales</taxon>
        <taxon>Hydrogenimonadaceae</taxon>
        <taxon>Hydrogenimonas</taxon>
    </lineage>
</organism>
<evidence type="ECO:0000313" key="7">
    <source>
        <dbReference type="EMBL" id="SFO88716.1"/>
    </source>
</evidence>
<evidence type="ECO:0000256" key="4">
    <source>
        <dbReference type="ARBA" id="ARBA00023098"/>
    </source>
</evidence>
<feature type="domain" description="Phospholipid/glycerol acyltransferase" evidence="6">
    <location>
        <begin position="83"/>
        <end position="200"/>
    </location>
</feature>
<evidence type="ECO:0000313" key="8">
    <source>
        <dbReference type="Proteomes" id="UP000199227"/>
    </source>
</evidence>
<dbReference type="STRING" id="223786.SAMN05216234_10198"/>
<accession>A0A1I5KVQ0</accession>
<dbReference type="GO" id="GO:0016746">
    <property type="term" value="F:acyltransferase activity"/>
    <property type="evidence" value="ECO:0007669"/>
    <property type="project" value="UniProtKB-KW"/>
</dbReference>
<dbReference type="OrthoDB" id="1113830at2"/>
<dbReference type="Pfam" id="PF13444">
    <property type="entry name" value="Acetyltransf_5"/>
    <property type="match status" value="1"/>
</dbReference>
<comment type="pathway">
    <text evidence="1">Lipid metabolism.</text>
</comment>
<keyword evidence="2" id="KW-0444">Lipid biosynthesis</keyword>
<protein>
    <submittedName>
        <fullName evidence="7">Putative hemolysin</fullName>
    </submittedName>
</protein>
<sequence length="573" mass="66147">MAVQVEEYISKSYPSFVNYPKPFQYSILSFFKRFFHEDEINSFLKEHAHKDAFGFVEAVLDYFDTKVVVDKKEMARIPAYGKVVIIANHPLGALDALALIYLLQDIRKDIKVLANDFLYSFDNLRELLIPIDNISGKMKKSSISSIYEALNKEEAVIIFPSGEVSRVCPDGIKDTKWQNGFYKIAKKAKAPILPIYIDAKNSKSFYLLSMINKSISTAVLPNEMFKFKNKTITFKIGKQIPYKNYSIQSLGSKEIVRLLRKHFYNVAKGKKGIFKSVNEIALPEPRSEIKNELKTGIELGTTFDGKKIILYEGTKMNALFREIGRLREISFRQVGEGSGRKRDIDDYDFIYKHLIVWDDEELEIAGAYRVGVCKDIIDVYGMEGLYTSTLFNYDARFKPYLQNGIELGRSFVQPRYWNSRALDYLWQGIGAYLRQHPDIRYLFGPVSLSATFTEEAKALIVYFYTLYFGSKEPLVKHKEPFRLSNEVKTHLASIFTGSDYRSDMRVLKEELEIRGFSIPVLYKQYAEVCEDGGMELMDFGIDREFNHCIDGFIVVDLKRLKPSKRKRYIGETV</sequence>
<evidence type="ECO:0000256" key="3">
    <source>
        <dbReference type="ARBA" id="ARBA00022679"/>
    </source>
</evidence>
<dbReference type="PANTHER" id="PTHR37323">
    <property type="entry name" value="GCN5-RELATED N-ACETYLTRANSFERASE"/>
    <property type="match status" value="1"/>
</dbReference>
<evidence type="ECO:0000256" key="1">
    <source>
        <dbReference type="ARBA" id="ARBA00005189"/>
    </source>
</evidence>
<dbReference type="CDD" id="cd07986">
    <property type="entry name" value="LPLAT_ACT14924-like"/>
    <property type="match status" value="1"/>
</dbReference>
<evidence type="ECO:0000256" key="5">
    <source>
        <dbReference type="ARBA" id="ARBA00023315"/>
    </source>
</evidence>
<proteinExistence type="predicted"/>
<keyword evidence="4" id="KW-0443">Lipid metabolism</keyword>
<dbReference type="InterPro" id="IPR002123">
    <property type="entry name" value="Plipid/glycerol_acylTrfase"/>
</dbReference>
<dbReference type="PANTHER" id="PTHR37323:SF1">
    <property type="entry name" value="L-ORNITHINE N(ALPHA)-ACYLTRANSFERASE"/>
    <property type="match status" value="1"/>
</dbReference>
<dbReference type="SUPFAM" id="SSF55729">
    <property type="entry name" value="Acyl-CoA N-acyltransferases (Nat)"/>
    <property type="match status" value="1"/>
</dbReference>
<dbReference type="InterPro" id="IPR016181">
    <property type="entry name" value="Acyl_CoA_acyltransferase"/>
</dbReference>
<dbReference type="Proteomes" id="UP000199227">
    <property type="component" value="Unassembled WGS sequence"/>
</dbReference>
<dbReference type="GO" id="GO:0006629">
    <property type="term" value="P:lipid metabolic process"/>
    <property type="evidence" value="ECO:0007669"/>
    <property type="project" value="UniProtKB-KW"/>
</dbReference>
<dbReference type="SMART" id="SM00563">
    <property type="entry name" value="PlsC"/>
    <property type="match status" value="1"/>
</dbReference>
<gene>
    <name evidence="7" type="ORF">SAMN05216234_10198</name>
</gene>
<dbReference type="SUPFAM" id="SSF69593">
    <property type="entry name" value="Glycerol-3-phosphate (1)-acyltransferase"/>
    <property type="match status" value="1"/>
</dbReference>
<reference evidence="7 8" key="1">
    <citation type="submission" date="2016-10" db="EMBL/GenBank/DDBJ databases">
        <authorList>
            <person name="de Groot N.N."/>
        </authorList>
    </citation>
    <scope>NUCLEOTIDE SEQUENCE [LARGE SCALE GENOMIC DNA]</scope>
    <source>
        <strain evidence="7 8">EP1-55-1</strain>
    </source>
</reference>
<dbReference type="RefSeq" id="WP_092909853.1">
    <property type="nucleotide sequence ID" value="NZ_FOXB01000001.1"/>
</dbReference>
<keyword evidence="8" id="KW-1185">Reference proteome</keyword>
<dbReference type="Pfam" id="PF19576">
    <property type="entry name" value="Acyltransf_2"/>
    <property type="match status" value="1"/>
</dbReference>
<dbReference type="EMBL" id="FOXB01000001">
    <property type="protein sequence ID" value="SFO88716.1"/>
    <property type="molecule type" value="Genomic_DNA"/>
</dbReference>